<organism evidence="1 2">
    <name type="scientific">Molorchus minor</name>
    <dbReference type="NCBI Taxonomy" id="1323400"/>
    <lineage>
        <taxon>Eukaryota</taxon>
        <taxon>Metazoa</taxon>
        <taxon>Ecdysozoa</taxon>
        <taxon>Arthropoda</taxon>
        <taxon>Hexapoda</taxon>
        <taxon>Insecta</taxon>
        <taxon>Pterygota</taxon>
        <taxon>Neoptera</taxon>
        <taxon>Endopterygota</taxon>
        <taxon>Coleoptera</taxon>
        <taxon>Polyphaga</taxon>
        <taxon>Cucujiformia</taxon>
        <taxon>Chrysomeloidea</taxon>
        <taxon>Cerambycidae</taxon>
        <taxon>Lamiinae</taxon>
        <taxon>Monochamini</taxon>
        <taxon>Molorchus</taxon>
    </lineage>
</organism>
<keyword evidence="2" id="KW-1185">Reference proteome</keyword>
<evidence type="ECO:0000313" key="2">
    <source>
        <dbReference type="Proteomes" id="UP001162164"/>
    </source>
</evidence>
<proteinExistence type="predicted"/>
<comment type="caution">
    <text evidence="1">The sequence shown here is derived from an EMBL/GenBank/DDBJ whole genome shotgun (WGS) entry which is preliminary data.</text>
</comment>
<dbReference type="Proteomes" id="UP001162164">
    <property type="component" value="Unassembled WGS sequence"/>
</dbReference>
<name>A0ABQ9IYS3_9CUCU</name>
<protein>
    <submittedName>
        <fullName evidence="1">Uncharacterized protein</fullName>
    </submittedName>
</protein>
<accession>A0ABQ9IYS3</accession>
<evidence type="ECO:0000313" key="1">
    <source>
        <dbReference type="EMBL" id="KAJ8969027.1"/>
    </source>
</evidence>
<sequence>MCLTSHKTWNRHAGITYGSNSSESCSDYSGWGYNPNSGTIIISKINVFNLKYNYDNQNTKTKTSDENSDEIIDFFHLLLNTVVMYSFDCCNHISNSENIIIRLQKCLNSKHIGQKSKYKFCIGGRIYQQHVFIEEIDIAIRIVQAEWYQLQDMVFYNRTIPLSDVNFSREVINMTFHEIFESLQSCKCPSQKERYLKTIMNSVNKFSASVVQLSKLEDDILLKLLSPSVINLKKSYISVYSRDYGYLVLHINIGVSLWAARKKSGGKDNKNNGGPGNHFQK</sequence>
<reference evidence="1" key="1">
    <citation type="journal article" date="2023" name="Insect Mol. Biol.">
        <title>Genome sequencing provides insights into the evolution of gene families encoding plant cell wall-degrading enzymes in longhorned beetles.</title>
        <authorList>
            <person name="Shin N.R."/>
            <person name="Okamura Y."/>
            <person name="Kirsch R."/>
            <person name="Pauchet Y."/>
        </authorList>
    </citation>
    <scope>NUCLEOTIDE SEQUENCE</scope>
    <source>
        <strain evidence="1">MMC_N1</strain>
    </source>
</reference>
<gene>
    <name evidence="1" type="ORF">NQ317_014164</name>
</gene>
<dbReference type="EMBL" id="JAPWTJ010001880">
    <property type="protein sequence ID" value="KAJ8969027.1"/>
    <property type="molecule type" value="Genomic_DNA"/>
</dbReference>